<dbReference type="InterPro" id="IPR012337">
    <property type="entry name" value="RNaseH-like_sf"/>
</dbReference>
<keyword evidence="3" id="KW-1185">Reference proteome</keyword>
<proteinExistence type="predicted"/>
<comment type="caution">
    <text evidence="2">The sequence shown here is derived from an EMBL/GenBank/DDBJ whole genome shotgun (WGS) entry which is preliminary data.</text>
</comment>
<name>A0ABR1D367_NECAM</name>
<dbReference type="Gene3D" id="3.30.420.10">
    <property type="entry name" value="Ribonuclease H-like superfamily/Ribonuclease H"/>
    <property type="match status" value="1"/>
</dbReference>
<dbReference type="PANTHER" id="PTHR47331">
    <property type="entry name" value="PHD-TYPE DOMAIN-CONTAINING PROTEIN"/>
    <property type="match status" value="1"/>
</dbReference>
<dbReference type="SUPFAM" id="SSF53098">
    <property type="entry name" value="Ribonuclease H-like"/>
    <property type="match status" value="1"/>
</dbReference>
<feature type="domain" description="Integrase catalytic" evidence="1">
    <location>
        <begin position="1"/>
        <end position="94"/>
    </location>
</feature>
<evidence type="ECO:0000259" key="1">
    <source>
        <dbReference type="PROSITE" id="PS50994"/>
    </source>
</evidence>
<dbReference type="Proteomes" id="UP001303046">
    <property type="component" value="Unassembled WGS sequence"/>
</dbReference>
<dbReference type="InterPro" id="IPR036397">
    <property type="entry name" value="RNaseH_sf"/>
</dbReference>
<evidence type="ECO:0000313" key="3">
    <source>
        <dbReference type="Proteomes" id="UP001303046"/>
    </source>
</evidence>
<dbReference type="PROSITE" id="PS50994">
    <property type="entry name" value="INTEGRASE"/>
    <property type="match status" value="1"/>
</dbReference>
<dbReference type="PANTHER" id="PTHR47331:SF1">
    <property type="entry name" value="GAG-LIKE PROTEIN"/>
    <property type="match status" value="1"/>
</dbReference>
<sequence length="94" mass="10951">MLENMSTVEFINALRRFVARHGLPTSITYDNAPTFILTSSILKSRTKEPQLNEEVEQTLADKEIRWKHITPYAPWQGGFYERLIKSIKHALYKA</sequence>
<dbReference type="InterPro" id="IPR001584">
    <property type="entry name" value="Integrase_cat-core"/>
</dbReference>
<accession>A0ABR1D367</accession>
<reference evidence="2 3" key="1">
    <citation type="submission" date="2023-08" db="EMBL/GenBank/DDBJ databases">
        <title>A Necator americanus chromosomal reference genome.</title>
        <authorList>
            <person name="Ilik V."/>
            <person name="Petrzelkova K.J."/>
            <person name="Pardy F."/>
            <person name="Fuh T."/>
            <person name="Niatou-Singa F.S."/>
            <person name="Gouil Q."/>
            <person name="Baker L."/>
            <person name="Ritchie M.E."/>
            <person name="Jex A.R."/>
            <person name="Gazzola D."/>
            <person name="Li H."/>
            <person name="Toshio Fujiwara R."/>
            <person name="Zhan B."/>
            <person name="Aroian R.V."/>
            <person name="Pafco B."/>
            <person name="Schwarz E.M."/>
        </authorList>
    </citation>
    <scope>NUCLEOTIDE SEQUENCE [LARGE SCALE GENOMIC DNA]</scope>
    <source>
        <strain evidence="2 3">Aroian</strain>
        <tissue evidence="2">Whole animal</tissue>
    </source>
</reference>
<organism evidence="2 3">
    <name type="scientific">Necator americanus</name>
    <name type="common">Human hookworm</name>
    <dbReference type="NCBI Taxonomy" id="51031"/>
    <lineage>
        <taxon>Eukaryota</taxon>
        <taxon>Metazoa</taxon>
        <taxon>Ecdysozoa</taxon>
        <taxon>Nematoda</taxon>
        <taxon>Chromadorea</taxon>
        <taxon>Rhabditida</taxon>
        <taxon>Rhabditina</taxon>
        <taxon>Rhabditomorpha</taxon>
        <taxon>Strongyloidea</taxon>
        <taxon>Ancylostomatidae</taxon>
        <taxon>Bunostominae</taxon>
        <taxon>Necator</taxon>
    </lineage>
</organism>
<evidence type="ECO:0000313" key="2">
    <source>
        <dbReference type="EMBL" id="KAK6744588.1"/>
    </source>
</evidence>
<gene>
    <name evidence="2" type="primary">Necator_chrIII.g12126</name>
    <name evidence="2" type="ORF">RB195_011360</name>
</gene>
<dbReference type="EMBL" id="JAVFWL010000003">
    <property type="protein sequence ID" value="KAK6744588.1"/>
    <property type="molecule type" value="Genomic_DNA"/>
</dbReference>
<protein>
    <recommendedName>
        <fullName evidence="1">Integrase catalytic domain-containing protein</fullName>
    </recommendedName>
</protein>